<accession>A0A6C0JTE9</accession>
<organism evidence="1">
    <name type="scientific">viral metagenome</name>
    <dbReference type="NCBI Taxonomy" id="1070528"/>
    <lineage>
        <taxon>unclassified sequences</taxon>
        <taxon>metagenomes</taxon>
        <taxon>organismal metagenomes</taxon>
    </lineage>
</organism>
<dbReference type="AlphaFoldDB" id="A0A6C0JTE9"/>
<evidence type="ECO:0000313" key="1">
    <source>
        <dbReference type="EMBL" id="QHU07707.1"/>
    </source>
</evidence>
<proteinExistence type="predicted"/>
<dbReference type="EMBL" id="MN740686">
    <property type="protein sequence ID" value="QHU07707.1"/>
    <property type="molecule type" value="Genomic_DNA"/>
</dbReference>
<sequence>MEKEFERKNGVVRDENVEKIINKVVEIIPKGMTFHILMKYPFGKDNKLIRRFYCDDKIDLFHFLEKEKNVTIKSTDKFGSYFGENTLIYCLESYLIDLFDIIMCNAKTLHQNLFFIIDTIPSTICYNDVYRNTEKFRCAVFKDILDKFTIIKLDFLHDLCFLKTSLDKDTLDIIDQKPIHKCFEVEVKKVFLINS</sequence>
<name>A0A6C0JTE9_9ZZZZ</name>
<protein>
    <submittedName>
        <fullName evidence="1">Uncharacterized protein</fullName>
    </submittedName>
</protein>
<reference evidence="1" key="1">
    <citation type="journal article" date="2020" name="Nature">
        <title>Giant virus diversity and host interactions through global metagenomics.</title>
        <authorList>
            <person name="Schulz F."/>
            <person name="Roux S."/>
            <person name="Paez-Espino D."/>
            <person name="Jungbluth S."/>
            <person name="Walsh D.A."/>
            <person name="Denef V.J."/>
            <person name="McMahon K.D."/>
            <person name="Konstantinidis K.T."/>
            <person name="Eloe-Fadrosh E.A."/>
            <person name="Kyrpides N.C."/>
            <person name="Woyke T."/>
        </authorList>
    </citation>
    <scope>NUCLEOTIDE SEQUENCE</scope>
    <source>
        <strain evidence="1">GVMAG-S-1041349-163</strain>
    </source>
</reference>